<dbReference type="Gene3D" id="2.40.30.130">
    <property type="match status" value="1"/>
</dbReference>
<dbReference type="NCBIfam" id="TIGR00344">
    <property type="entry name" value="alaS"/>
    <property type="match status" value="1"/>
</dbReference>
<evidence type="ECO:0000256" key="7">
    <source>
        <dbReference type="ARBA" id="ARBA00022884"/>
    </source>
</evidence>
<keyword evidence="3 10" id="KW-0820">tRNA-binding</keyword>
<keyword evidence="8 10" id="KW-0648">Protein biosynthesis</keyword>
<name>A0A7J0EDM0_9ERIC</name>
<evidence type="ECO:0000256" key="4">
    <source>
        <dbReference type="ARBA" id="ARBA00022598"/>
    </source>
</evidence>
<dbReference type="GO" id="GO:0005739">
    <property type="term" value="C:mitochondrion"/>
    <property type="evidence" value="ECO:0007669"/>
    <property type="project" value="UniProtKB-SubCell"/>
</dbReference>
<dbReference type="InterPro" id="IPR045864">
    <property type="entry name" value="aa-tRNA-synth_II/BPL/LPL"/>
</dbReference>
<dbReference type="Gene3D" id="3.10.310.40">
    <property type="match status" value="1"/>
</dbReference>
<dbReference type="OrthoDB" id="2423964at2759"/>
<reference evidence="12 13" key="1">
    <citation type="submission" date="2019-07" db="EMBL/GenBank/DDBJ databases">
        <title>De Novo Assembly of kiwifruit Actinidia rufa.</title>
        <authorList>
            <person name="Sugita-Konishi S."/>
            <person name="Sato K."/>
            <person name="Mori E."/>
            <person name="Abe Y."/>
            <person name="Kisaki G."/>
            <person name="Hamano K."/>
            <person name="Suezawa K."/>
            <person name="Otani M."/>
            <person name="Fukuda T."/>
            <person name="Manabe T."/>
            <person name="Gomi K."/>
            <person name="Tabuchi M."/>
            <person name="Akimitsu K."/>
            <person name="Kataoka I."/>
        </authorList>
    </citation>
    <scope>NUCLEOTIDE SEQUENCE [LARGE SCALE GENOMIC DNA]</scope>
    <source>
        <strain evidence="13">cv. Fuchu</strain>
    </source>
</reference>
<dbReference type="InterPro" id="IPR003156">
    <property type="entry name" value="DHHA1_dom"/>
</dbReference>
<keyword evidence="9 10" id="KW-0030">Aminoacyl-tRNA synthetase</keyword>
<dbReference type="SUPFAM" id="SSF55681">
    <property type="entry name" value="Class II aaRS and biotin synthetases"/>
    <property type="match status" value="2"/>
</dbReference>
<dbReference type="InterPro" id="IPR018163">
    <property type="entry name" value="Thr/Ala-tRNA-synth_IIc_edit"/>
</dbReference>
<dbReference type="InterPro" id="IPR018162">
    <property type="entry name" value="Ala-tRNA-ligase_IIc_anticod-bd"/>
</dbReference>
<dbReference type="InterPro" id="IPR018164">
    <property type="entry name" value="Ala-tRNA-synth_IIc_N"/>
</dbReference>
<dbReference type="PANTHER" id="PTHR11777:SF9">
    <property type="entry name" value="ALANINE--TRNA LIGASE, CYTOPLASMIC"/>
    <property type="match status" value="1"/>
</dbReference>
<feature type="binding site" evidence="10">
    <location>
        <position position="738"/>
    </location>
    <ligand>
        <name>Zn(2+)</name>
        <dbReference type="ChEBI" id="CHEBI:29105"/>
    </ligand>
</feature>
<dbReference type="GO" id="GO:0002161">
    <property type="term" value="F:aminoacyl-tRNA deacylase activity"/>
    <property type="evidence" value="ECO:0007669"/>
    <property type="project" value="TreeGrafter"/>
</dbReference>
<dbReference type="InterPro" id="IPR012947">
    <property type="entry name" value="tRNA_SAD"/>
</dbReference>
<comment type="cofactor">
    <cofactor evidence="10">
        <name>Zn(2+)</name>
        <dbReference type="ChEBI" id="CHEBI:29105"/>
    </cofactor>
    <text evidence="10">Binds 1 zinc ion per subunit.</text>
</comment>
<dbReference type="InterPro" id="IPR023033">
    <property type="entry name" value="Ala_tRNA_ligase_euk/bac"/>
</dbReference>
<comment type="caution">
    <text evidence="12">The sequence shown here is derived from an EMBL/GenBank/DDBJ whole genome shotgun (WGS) entry which is preliminary data.</text>
</comment>
<evidence type="ECO:0000256" key="8">
    <source>
        <dbReference type="ARBA" id="ARBA00022917"/>
    </source>
</evidence>
<dbReference type="SUPFAM" id="SSF50447">
    <property type="entry name" value="Translation proteins"/>
    <property type="match status" value="1"/>
</dbReference>
<dbReference type="Pfam" id="PF01411">
    <property type="entry name" value="tRNA-synt_2c"/>
    <property type="match status" value="2"/>
</dbReference>
<evidence type="ECO:0000256" key="9">
    <source>
        <dbReference type="ARBA" id="ARBA00023146"/>
    </source>
</evidence>
<dbReference type="Proteomes" id="UP000585474">
    <property type="component" value="Unassembled WGS sequence"/>
</dbReference>
<dbReference type="GO" id="GO:0008270">
    <property type="term" value="F:zinc ion binding"/>
    <property type="evidence" value="ECO:0007669"/>
    <property type="project" value="UniProtKB-UniRule"/>
</dbReference>
<evidence type="ECO:0000256" key="10">
    <source>
        <dbReference type="HAMAP-Rule" id="MF_03133"/>
    </source>
</evidence>
<dbReference type="Pfam" id="PF02272">
    <property type="entry name" value="DHHA1"/>
    <property type="match status" value="1"/>
</dbReference>
<dbReference type="GO" id="GO:0000049">
    <property type="term" value="F:tRNA binding"/>
    <property type="evidence" value="ECO:0007669"/>
    <property type="project" value="UniProtKB-KW"/>
</dbReference>
<dbReference type="Gene3D" id="3.30.930.10">
    <property type="entry name" value="Bira Bifunctional Protein, Domain 2"/>
    <property type="match status" value="3"/>
</dbReference>
<evidence type="ECO:0000313" key="12">
    <source>
        <dbReference type="EMBL" id="GFY83969.1"/>
    </source>
</evidence>
<keyword evidence="4 10" id="KW-0436">Ligase</keyword>
<keyword evidence="2 10" id="KW-0963">Cytoplasm</keyword>
<feature type="binding site" evidence="10">
    <location>
        <position position="857"/>
    </location>
    <ligand>
        <name>Zn(2+)</name>
        <dbReference type="ChEBI" id="CHEBI:29105"/>
    </ligand>
</feature>
<dbReference type="GO" id="GO:0070143">
    <property type="term" value="P:mitochondrial alanyl-tRNA aminoacylation"/>
    <property type="evidence" value="ECO:0007669"/>
    <property type="project" value="UniProtKB-UniRule"/>
</dbReference>
<comment type="domain">
    <text evidence="10">Consists of three domains; the N-terminal catalytic domain, the editing domain and the C-terminal C-Ala domain. The editing domain removes incorrectly charged amino acids, while the C-Ala domain, along with tRNA(Ala), serves as a bridge to cooperatively bring together the editing and aminoacylation centers thus stimulating deacylation of misacylated tRNAs.</text>
</comment>
<feature type="binding site" evidence="10">
    <location>
        <position position="853"/>
    </location>
    <ligand>
        <name>Zn(2+)</name>
        <dbReference type="ChEBI" id="CHEBI:29105"/>
    </ligand>
</feature>
<dbReference type="GO" id="GO:0005524">
    <property type="term" value="F:ATP binding"/>
    <property type="evidence" value="ECO:0007669"/>
    <property type="project" value="UniProtKB-UniRule"/>
</dbReference>
<dbReference type="FunFam" id="2.40.30.130:FF:000004">
    <property type="entry name" value="Alanine--tRNA ligase"/>
    <property type="match status" value="1"/>
</dbReference>
<dbReference type="PRINTS" id="PR00980">
    <property type="entry name" value="TRNASYNTHALA"/>
</dbReference>
<protein>
    <recommendedName>
        <fullName evidence="10">Alanine--tRNA ligase</fullName>
        <ecNumber evidence="10">6.1.1.7</ecNumber>
    </recommendedName>
    <alternativeName>
        <fullName evidence="10">Alanyl-tRNA synthetase</fullName>
        <shortName evidence="10">AlaRS</shortName>
    </alternativeName>
</protein>
<evidence type="ECO:0000256" key="2">
    <source>
        <dbReference type="ARBA" id="ARBA00022490"/>
    </source>
</evidence>
<keyword evidence="5 10" id="KW-0547">Nucleotide-binding</keyword>
<dbReference type="EC" id="6.1.1.7" evidence="10"/>
<feature type="binding site" evidence="10">
    <location>
        <position position="734"/>
    </location>
    <ligand>
        <name>Zn(2+)</name>
        <dbReference type="ChEBI" id="CHEBI:29105"/>
    </ligand>
</feature>
<evidence type="ECO:0000256" key="3">
    <source>
        <dbReference type="ARBA" id="ARBA00022555"/>
    </source>
</evidence>
<keyword evidence="6 10" id="KW-0067">ATP-binding</keyword>
<dbReference type="HAMAP" id="MF_00036_B">
    <property type="entry name" value="Ala_tRNA_synth_B"/>
    <property type="match status" value="1"/>
</dbReference>
<dbReference type="FunFam" id="3.10.310.40:FF:000003">
    <property type="entry name" value="Alanine--tRNA ligase"/>
    <property type="match status" value="1"/>
</dbReference>
<dbReference type="SUPFAM" id="SSF55186">
    <property type="entry name" value="ThrRS/AlaRS common domain"/>
    <property type="match status" value="1"/>
</dbReference>
<dbReference type="SUPFAM" id="SSF101353">
    <property type="entry name" value="Putative anticodon-binding domain of alanyl-tRNA synthetase (AlaRS)"/>
    <property type="match status" value="1"/>
</dbReference>
<dbReference type="PROSITE" id="PS50860">
    <property type="entry name" value="AA_TRNA_LIGASE_II_ALA"/>
    <property type="match status" value="1"/>
</dbReference>
<evidence type="ECO:0000256" key="1">
    <source>
        <dbReference type="ARBA" id="ARBA00008429"/>
    </source>
</evidence>
<evidence type="ECO:0000259" key="11">
    <source>
        <dbReference type="PROSITE" id="PS50860"/>
    </source>
</evidence>
<comment type="catalytic activity">
    <reaction evidence="10">
        <text>tRNA(Ala) + L-alanine + ATP = L-alanyl-tRNA(Ala) + AMP + diphosphate</text>
        <dbReference type="Rhea" id="RHEA:12540"/>
        <dbReference type="Rhea" id="RHEA-COMP:9657"/>
        <dbReference type="Rhea" id="RHEA-COMP:9923"/>
        <dbReference type="ChEBI" id="CHEBI:30616"/>
        <dbReference type="ChEBI" id="CHEBI:33019"/>
        <dbReference type="ChEBI" id="CHEBI:57972"/>
        <dbReference type="ChEBI" id="CHEBI:78442"/>
        <dbReference type="ChEBI" id="CHEBI:78497"/>
        <dbReference type="ChEBI" id="CHEBI:456215"/>
        <dbReference type="EC" id="6.1.1.7"/>
    </reaction>
</comment>
<comment type="function">
    <text evidence="10">Catalyzes the attachment of alanine to tRNA(Ala) in a two-step reaction: alanine is first activated by ATP to form Ala-AMP and then transferred to the acceptor end of tRNA(Ala). Also edits incorrectly charged tRNA(Ala) via its editing domain.</text>
</comment>
<dbReference type="EMBL" id="BJWL01000003">
    <property type="protein sequence ID" value="GFY83969.1"/>
    <property type="molecule type" value="Genomic_DNA"/>
</dbReference>
<evidence type="ECO:0000256" key="5">
    <source>
        <dbReference type="ARBA" id="ARBA00022741"/>
    </source>
</evidence>
<keyword evidence="10" id="KW-0862">Zinc</keyword>
<dbReference type="Pfam" id="PF07973">
    <property type="entry name" value="tRNA_SAD"/>
    <property type="match status" value="1"/>
</dbReference>
<keyword evidence="10" id="KW-0496">Mitochondrion</keyword>
<dbReference type="InterPro" id="IPR002318">
    <property type="entry name" value="Ala-tRNA-lgiase_IIc"/>
</dbReference>
<comment type="subcellular location">
    <subcellularLocation>
        <location evidence="10">Mitochondrion</location>
    </subcellularLocation>
    <subcellularLocation>
        <location evidence="10">Cytoplasm</location>
    </subcellularLocation>
</comment>
<dbReference type="SMART" id="SM00863">
    <property type="entry name" value="tRNA_SAD"/>
    <property type="match status" value="1"/>
</dbReference>
<dbReference type="InterPro" id="IPR018165">
    <property type="entry name" value="Ala-tRNA-synth_IIc_core"/>
</dbReference>
<dbReference type="GO" id="GO:0004813">
    <property type="term" value="F:alanine-tRNA ligase activity"/>
    <property type="evidence" value="ECO:0007669"/>
    <property type="project" value="UniProtKB-UniRule"/>
</dbReference>
<organism evidence="12 13">
    <name type="scientific">Actinidia rufa</name>
    <dbReference type="NCBI Taxonomy" id="165716"/>
    <lineage>
        <taxon>Eukaryota</taxon>
        <taxon>Viridiplantae</taxon>
        <taxon>Streptophyta</taxon>
        <taxon>Embryophyta</taxon>
        <taxon>Tracheophyta</taxon>
        <taxon>Spermatophyta</taxon>
        <taxon>Magnoliopsida</taxon>
        <taxon>eudicotyledons</taxon>
        <taxon>Gunneridae</taxon>
        <taxon>Pentapetalae</taxon>
        <taxon>asterids</taxon>
        <taxon>Ericales</taxon>
        <taxon>Actinidiaceae</taxon>
        <taxon>Actinidia</taxon>
    </lineage>
</organism>
<sequence>MRVLRNSWRWRWAISSSLAGHHPFLPSALTAAAASPPPPLGRCGFGSVDNSYRCLETVVMGSQSTEVEWPANRVRDTFISYFEDKKHVNWKSSPVVPLNDPTLLFVTLVRSPLPSLLHTPTPTPHLLLFFYNSAYCMNQFKPIFLGTVDPSNPLGKLKTCLQHPEVYNLPADRIYATYFGGDENSGLAADNEARDIWLKFLPPGRVLPFGCKVCFLSTSTFSAILSYVSSLYSRFSSIFAMTGIPKLLYLGIRGRFTLVQLVLSSISLSLFKVLVGVANKIGKLMRSFLREGVGEGKKDLLIIVDVVSLSEDICGLVFRTYLGRECCLACDGTDNFWEMGDTGPCGPCTEIHFDRIGNRDAASLVNNDDPTCIEIWNLVFIQFNREGDSSLKPLPAKHVDTGLGFERLTSILQNKMSNYDTDVFLPIFDAIEQATGAPPYSGKVGPEDADKVDMAYRVVADHIRTLSIAIADGSCPGNEGREYVLRRILRRAVRYGTEVLKAQPGFFNGLVKVVVQVMGDVFPELRQHEVHIRDIIAEEEASFGKTLLNDAFILWDTYGFPLDLTQLMAEERGLEVDTEGFNIAMNEARERSRNAQNKQTGGTILMDADAISALHKRGIVATNDSFKFTWFQDHSSVIKAIYTGREFLDSVVGCDEVGVILETTSFYAEQGGQIFDTGSLQGPFGSFKVCDVQIYGGFVVHIGSFGGGTDKFSVGAEVVCKVDYDRRKLIAPNHTCTHMLNFALREVLGNHVDQKGSIVLPEKLRFDFSHGKPVKPDELRKIESIVTEQIKAELDVFAKEATLTDAKGIKGLRAVFGEVYPDPVRVVSIGQKVEDLLADPENDKWSSISAELCGGTHISNTREAKAFALLSEEGIAKGIRRITAVTTDCAFKALELALSLEQDVNEASKTEGSLLEQKVTSLNSRVESASIPSAKKADLKAKISVLQNQVIKAKKKIAEERYIQKAVEAALEMAEVATSDGKAFCISRVNVGSDTTAIREAVVRVMEQKGMAVMVFSMDETVNKVLVCAGVPEKGDKCKQLKVLDWLVAALKPLKGKGGGGKGGLAQGQGTNMSHVEDAMEVATSFAAMKLS</sequence>
<keyword evidence="10" id="KW-0479">Metal-binding</keyword>
<keyword evidence="13" id="KW-1185">Reference proteome</keyword>
<evidence type="ECO:0000256" key="6">
    <source>
        <dbReference type="ARBA" id="ARBA00022840"/>
    </source>
</evidence>
<dbReference type="InterPro" id="IPR050058">
    <property type="entry name" value="Ala-tRNA_ligase"/>
</dbReference>
<comment type="subunit">
    <text evidence="10">Monomer.</text>
</comment>
<accession>A0A7J0EDM0</accession>
<dbReference type="PANTHER" id="PTHR11777">
    <property type="entry name" value="ALANYL-TRNA SYNTHETASE"/>
    <property type="match status" value="1"/>
</dbReference>
<gene>
    <name evidence="12" type="ORF">Acr_03g0007430</name>
</gene>
<evidence type="ECO:0000313" key="13">
    <source>
        <dbReference type="Proteomes" id="UP000585474"/>
    </source>
</evidence>
<dbReference type="InterPro" id="IPR009000">
    <property type="entry name" value="Transl_B-barrel_sf"/>
</dbReference>
<dbReference type="AlphaFoldDB" id="A0A7J0EDM0"/>
<feature type="domain" description="Alanyl-transfer RNA synthetases family profile" evidence="11">
    <location>
        <begin position="69"/>
        <end position="896"/>
    </location>
</feature>
<comment type="similarity">
    <text evidence="1">Belongs to the class-II aminoacyl-tRNA synthetase family. Alax-L subfamily.</text>
</comment>
<dbReference type="Gene3D" id="3.30.980.10">
    <property type="entry name" value="Threonyl-trna Synthetase, Chain A, domain 2"/>
    <property type="match status" value="1"/>
</dbReference>
<keyword evidence="7 10" id="KW-0694">RNA-binding</keyword>
<dbReference type="FunFam" id="3.30.980.10:FF:000004">
    <property type="entry name" value="Alanine--tRNA ligase, cytoplasmic"/>
    <property type="match status" value="1"/>
</dbReference>
<dbReference type="GO" id="GO:0009507">
    <property type="term" value="C:chloroplast"/>
    <property type="evidence" value="ECO:0007669"/>
    <property type="project" value="TreeGrafter"/>
</dbReference>
<proteinExistence type="inferred from homology"/>